<dbReference type="Gene3D" id="1.10.1760.20">
    <property type="match status" value="1"/>
</dbReference>
<dbReference type="Pfam" id="PF09515">
    <property type="entry name" value="Thia_YuaJ"/>
    <property type="match status" value="1"/>
</dbReference>
<gene>
    <name evidence="2" type="ORF">SAMN06265827_101156</name>
</gene>
<proteinExistence type="predicted"/>
<dbReference type="GO" id="GO:0005886">
    <property type="term" value="C:plasma membrane"/>
    <property type="evidence" value="ECO:0007669"/>
    <property type="project" value="InterPro"/>
</dbReference>
<feature type="transmembrane region" description="Helical" evidence="1">
    <location>
        <begin position="97"/>
        <end position="121"/>
    </location>
</feature>
<dbReference type="AlphaFoldDB" id="A0A285F3F7"/>
<dbReference type="GO" id="GO:0015234">
    <property type="term" value="F:thiamine transmembrane transporter activity"/>
    <property type="evidence" value="ECO:0007669"/>
    <property type="project" value="InterPro"/>
</dbReference>
<accession>A0A285F3F7</accession>
<dbReference type="Proteomes" id="UP000219573">
    <property type="component" value="Unassembled WGS sequence"/>
</dbReference>
<feature type="transmembrane region" description="Helical" evidence="1">
    <location>
        <begin position="141"/>
        <end position="160"/>
    </location>
</feature>
<sequence length="175" mass="19326">MENIKIRKLTELGVALALATILSFLKLFIFIALRWGWREGFFLGTTYGLLQLLLGASIYYPLQAILDYPLAYGLVGLAGLVAKLINKSSFKVRSILISMAIILGSSFRFLAHVISGVVFFGEYAPEGIDVWVYSLGYNASYMIPQIVITIIAMVLLSKGLENTPLATINKSQELK</sequence>
<keyword evidence="3" id="KW-1185">Reference proteome</keyword>
<dbReference type="InterPro" id="IPR012651">
    <property type="entry name" value="Thia_Transptr_ThiT"/>
</dbReference>
<protein>
    <submittedName>
        <fullName evidence="2">Thiamine transporter</fullName>
    </submittedName>
</protein>
<keyword evidence="1" id="KW-1133">Transmembrane helix</keyword>
<name>A0A285F3F7_9FIRM</name>
<dbReference type="RefSeq" id="WP_097016199.1">
    <property type="nucleotide sequence ID" value="NZ_OBDZ01000001.1"/>
</dbReference>
<organism evidence="2 3">
    <name type="scientific">Orenia metallireducens</name>
    <dbReference type="NCBI Taxonomy" id="1413210"/>
    <lineage>
        <taxon>Bacteria</taxon>
        <taxon>Bacillati</taxon>
        <taxon>Bacillota</taxon>
        <taxon>Clostridia</taxon>
        <taxon>Halanaerobiales</taxon>
        <taxon>Halobacteroidaceae</taxon>
        <taxon>Orenia</taxon>
    </lineage>
</organism>
<dbReference type="STRING" id="1413210.U472_10400"/>
<evidence type="ECO:0000313" key="3">
    <source>
        <dbReference type="Proteomes" id="UP000219573"/>
    </source>
</evidence>
<keyword evidence="1" id="KW-0812">Transmembrane</keyword>
<evidence type="ECO:0000256" key="1">
    <source>
        <dbReference type="SAM" id="Phobius"/>
    </source>
</evidence>
<feature type="transmembrane region" description="Helical" evidence="1">
    <location>
        <begin position="68"/>
        <end position="85"/>
    </location>
</feature>
<feature type="transmembrane region" description="Helical" evidence="1">
    <location>
        <begin position="12"/>
        <end position="33"/>
    </location>
</feature>
<keyword evidence="1" id="KW-0472">Membrane</keyword>
<evidence type="ECO:0000313" key="2">
    <source>
        <dbReference type="EMBL" id="SNY05837.1"/>
    </source>
</evidence>
<dbReference type="NCBIfam" id="TIGR02357">
    <property type="entry name" value="ECF_ThiT_YuaJ"/>
    <property type="match status" value="1"/>
</dbReference>
<dbReference type="EMBL" id="OBDZ01000001">
    <property type="protein sequence ID" value="SNY05837.1"/>
    <property type="molecule type" value="Genomic_DNA"/>
</dbReference>
<reference evidence="3" key="1">
    <citation type="submission" date="2017-09" db="EMBL/GenBank/DDBJ databases">
        <authorList>
            <person name="Varghese N."/>
            <person name="Submissions S."/>
        </authorList>
    </citation>
    <scope>NUCLEOTIDE SEQUENCE [LARGE SCALE GENOMIC DNA]</scope>
    <source>
        <strain evidence="3">MSL47</strain>
    </source>
</reference>